<proteinExistence type="predicted"/>
<evidence type="ECO:0000259" key="7">
    <source>
        <dbReference type="Pfam" id="PF00127"/>
    </source>
</evidence>
<keyword evidence="6" id="KW-0732">Signal</keyword>
<keyword evidence="3" id="KW-0574">Periplasm</keyword>
<evidence type="ECO:0000256" key="2">
    <source>
        <dbReference type="ARBA" id="ARBA00022723"/>
    </source>
</evidence>
<sequence>MNKSIVISLFAAAAFPLAALAAGTHAGGHDMPASHGNMSMSEHSAMFGQPGDPAKVTRTIDVVMNDDMRFDPSSINVKEGETVRFMVRNAGKIRHEMVLGSLDELKEHAKEMRANPGMVHSEPNQVNLKPGQRGTMVWQFTQPGKVDFACTEPGHLEAGMVGQVEVAR</sequence>
<reference evidence="8 9" key="1">
    <citation type="submission" date="2019-07" db="EMBL/GenBank/DDBJ databases">
        <title>Complete genome sequence of Comamonas sp. NLF 7-7 isolated from livestock.</title>
        <authorList>
            <person name="Kim D.H."/>
            <person name="Kim J.G."/>
        </authorList>
    </citation>
    <scope>NUCLEOTIDE SEQUENCE [LARGE SCALE GENOMIC DNA]</scope>
    <source>
        <strain evidence="8 9">NLF 7-7</strain>
    </source>
</reference>
<dbReference type="OrthoDB" id="9816061at2"/>
<dbReference type="Gene3D" id="2.60.40.420">
    <property type="entry name" value="Cupredoxins - blue copper proteins"/>
    <property type="match status" value="1"/>
</dbReference>
<dbReference type="InterPro" id="IPR050845">
    <property type="entry name" value="Cu-binding_ET"/>
</dbReference>
<evidence type="ECO:0000256" key="3">
    <source>
        <dbReference type="ARBA" id="ARBA00022764"/>
    </source>
</evidence>
<protein>
    <submittedName>
        <fullName evidence="8">Copper-binding protein</fullName>
    </submittedName>
</protein>
<evidence type="ECO:0000256" key="6">
    <source>
        <dbReference type="SAM" id="SignalP"/>
    </source>
</evidence>
<comment type="subcellular location">
    <subcellularLocation>
        <location evidence="1">Periplasm</location>
    </subcellularLocation>
</comment>
<keyword evidence="2" id="KW-0479">Metal-binding</keyword>
<dbReference type="SUPFAM" id="SSF49503">
    <property type="entry name" value="Cupredoxins"/>
    <property type="match status" value="1"/>
</dbReference>
<organism evidence="8 9">
    <name type="scientific">Comamonas flocculans</name>
    <dbReference type="NCBI Taxonomy" id="2597701"/>
    <lineage>
        <taxon>Bacteria</taxon>
        <taxon>Pseudomonadati</taxon>
        <taxon>Pseudomonadota</taxon>
        <taxon>Betaproteobacteria</taxon>
        <taxon>Burkholderiales</taxon>
        <taxon>Comamonadaceae</taxon>
        <taxon>Comamonas</taxon>
    </lineage>
</organism>
<evidence type="ECO:0000313" key="9">
    <source>
        <dbReference type="Proteomes" id="UP000321199"/>
    </source>
</evidence>
<evidence type="ECO:0000256" key="4">
    <source>
        <dbReference type="ARBA" id="ARBA00023008"/>
    </source>
</evidence>
<feature type="region of interest" description="Disordered" evidence="5">
    <location>
        <begin position="31"/>
        <end position="52"/>
    </location>
</feature>
<dbReference type="PANTHER" id="PTHR38439">
    <property type="entry name" value="AURACYANIN-B"/>
    <property type="match status" value="1"/>
</dbReference>
<gene>
    <name evidence="8" type="ORF">FOZ74_12935</name>
</gene>
<dbReference type="Proteomes" id="UP000321199">
    <property type="component" value="Chromosome"/>
</dbReference>
<dbReference type="InterPro" id="IPR008972">
    <property type="entry name" value="Cupredoxin"/>
</dbReference>
<dbReference type="CDD" id="cd04211">
    <property type="entry name" value="Cupredoxin_like_2"/>
    <property type="match status" value="1"/>
</dbReference>
<accession>A0A5B8RW70</accession>
<dbReference type="Pfam" id="PF00127">
    <property type="entry name" value="Copper-bind"/>
    <property type="match status" value="1"/>
</dbReference>
<dbReference type="AlphaFoldDB" id="A0A5B8RW70"/>
<dbReference type="GO" id="GO:0042597">
    <property type="term" value="C:periplasmic space"/>
    <property type="evidence" value="ECO:0007669"/>
    <property type="project" value="UniProtKB-SubCell"/>
</dbReference>
<feature type="domain" description="Blue (type 1) copper" evidence="7">
    <location>
        <begin position="64"/>
        <end position="166"/>
    </location>
</feature>
<name>A0A5B8RW70_9BURK</name>
<dbReference type="GO" id="GO:0009055">
    <property type="term" value="F:electron transfer activity"/>
    <property type="evidence" value="ECO:0007669"/>
    <property type="project" value="InterPro"/>
</dbReference>
<feature type="signal peptide" evidence="6">
    <location>
        <begin position="1"/>
        <end position="21"/>
    </location>
</feature>
<dbReference type="EMBL" id="CP042344">
    <property type="protein sequence ID" value="QEA13859.1"/>
    <property type="molecule type" value="Genomic_DNA"/>
</dbReference>
<dbReference type="KEGG" id="cof:FOZ74_12935"/>
<feature type="chain" id="PRO_5022918973" evidence="6">
    <location>
        <begin position="22"/>
        <end position="168"/>
    </location>
</feature>
<dbReference type="GO" id="GO:0005507">
    <property type="term" value="F:copper ion binding"/>
    <property type="evidence" value="ECO:0007669"/>
    <property type="project" value="InterPro"/>
</dbReference>
<keyword evidence="4" id="KW-0186">Copper</keyword>
<evidence type="ECO:0000256" key="1">
    <source>
        <dbReference type="ARBA" id="ARBA00004418"/>
    </source>
</evidence>
<keyword evidence="9" id="KW-1185">Reference proteome</keyword>
<dbReference type="PANTHER" id="PTHR38439:SF3">
    <property type="entry name" value="COPPER-RESISTANT CUPROPROTEIN COPI"/>
    <property type="match status" value="1"/>
</dbReference>
<dbReference type="RefSeq" id="WP_146913451.1">
    <property type="nucleotide sequence ID" value="NZ_CP042344.1"/>
</dbReference>
<evidence type="ECO:0000256" key="5">
    <source>
        <dbReference type="SAM" id="MobiDB-lite"/>
    </source>
</evidence>
<dbReference type="InterPro" id="IPR000923">
    <property type="entry name" value="BlueCu_1"/>
</dbReference>
<evidence type="ECO:0000313" key="8">
    <source>
        <dbReference type="EMBL" id="QEA13859.1"/>
    </source>
</evidence>